<comment type="caution">
    <text evidence="1">The sequence shown here is derived from an EMBL/GenBank/DDBJ whole genome shotgun (WGS) entry which is preliminary data.</text>
</comment>
<evidence type="ECO:0000313" key="2">
    <source>
        <dbReference type="Proteomes" id="UP000309488"/>
    </source>
</evidence>
<gene>
    <name evidence="1" type="ORF">FA048_05860</name>
</gene>
<name>A0A4U1CV35_9SPHI</name>
<dbReference type="OrthoDB" id="767719at2"/>
<organism evidence="1 2">
    <name type="scientific">Pedobacter polaris</name>
    <dbReference type="NCBI Taxonomy" id="2571273"/>
    <lineage>
        <taxon>Bacteria</taxon>
        <taxon>Pseudomonadati</taxon>
        <taxon>Bacteroidota</taxon>
        <taxon>Sphingobacteriia</taxon>
        <taxon>Sphingobacteriales</taxon>
        <taxon>Sphingobacteriaceae</taxon>
        <taxon>Pedobacter</taxon>
    </lineage>
</organism>
<reference evidence="1 2" key="1">
    <citation type="submission" date="2019-04" db="EMBL/GenBank/DDBJ databases">
        <title>Pedobacter sp. RP-3-22 sp. nov., isolated from Arctic soil.</title>
        <authorList>
            <person name="Dahal R.H."/>
            <person name="Kim D.-U."/>
        </authorList>
    </citation>
    <scope>NUCLEOTIDE SEQUENCE [LARGE SCALE GENOMIC DNA]</scope>
    <source>
        <strain evidence="1 2">RP-3-22</strain>
    </source>
</reference>
<dbReference type="Proteomes" id="UP000309488">
    <property type="component" value="Unassembled WGS sequence"/>
</dbReference>
<proteinExistence type="predicted"/>
<dbReference type="EMBL" id="SWBR01000001">
    <property type="protein sequence ID" value="TKC13137.1"/>
    <property type="molecule type" value="Genomic_DNA"/>
</dbReference>
<protein>
    <submittedName>
        <fullName evidence="1">Uncharacterized protein</fullName>
    </submittedName>
</protein>
<dbReference type="RefSeq" id="WP_136839258.1">
    <property type="nucleotide sequence ID" value="NZ_SWBR01000001.1"/>
</dbReference>
<dbReference type="AlphaFoldDB" id="A0A4U1CV35"/>
<evidence type="ECO:0000313" key="1">
    <source>
        <dbReference type="EMBL" id="TKC13137.1"/>
    </source>
</evidence>
<keyword evidence="2" id="KW-1185">Reference proteome</keyword>
<sequence length="246" mass="28614">MSLTIAVSAQQKKIIPKKGEVVFTSENIILDEVLFNATMKGIQQKMINHLRAKLELEGNQKIDTTLLQQFISTNIMADYMVQQKHKNSHHVYENRFIKSFESADETIPHSFSYINQDSSNYVRRQVLDGDTSETEATAFEYQKNRDITIKEFKQEQKIINGFKCFKVTYQYKEDFDGDEELGAILTTNEYSTTEFWVTTDIQSLFHPVCRIKEILVKYYPLEISQQSSLAKGFKIIHRLKNITLSN</sequence>
<accession>A0A4U1CV35</accession>